<evidence type="ECO:0000313" key="1">
    <source>
        <dbReference type="EMBL" id="EUA66099.1"/>
    </source>
</evidence>
<accession>X8DCJ5</accession>
<dbReference type="EMBL" id="JAOB01000018">
    <property type="protein sequence ID" value="EUA66099.1"/>
    <property type="molecule type" value="Genomic_DNA"/>
</dbReference>
<dbReference type="AlphaFoldDB" id="X8DCJ5"/>
<comment type="caution">
    <text evidence="1">The sequence shown here is derived from an EMBL/GenBank/DDBJ whole genome shotgun (WGS) entry which is preliminary data.</text>
</comment>
<gene>
    <name evidence="1" type="ORF">I553_3917</name>
</gene>
<name>X8DCJ5_MYCXE</name>
<proteinExistence type="predicted"/>
<reference evidence="1" key="1">
    <citation type="submission" date="2014-01" db="EMBL/GenBank/DDBJ databases">
        <authorList>
            <person name="Brown-Elliot B."/>
            <person name="Wallace R."/>
            <person name="Lenaerts A."/>
            <person name="Ordway D."/>
            <person name="DeGroote M.A."/>
            <person name="Parker T."/>
            <person name="Sizemore C."/>
            <person name="Tallon L.J."/>
            <person name="Sadzewicz L.K."/>
            <person name="Sengamalay N."/>
            <person name="Fraser C.M."/>
            <person name="Hine E."/>
            <person name="Shefchek K.A."/>
            <person name="Das S.P."/>
            <person name="Tettelin H."/>
        </authorList>
    </citation>
    <scope>NUCLEOTIDE SEQUENCE [LARGE SCALE GENOMIC DNA]</scope>
    <source>
        <strain evidence="1">4042</strain>
    </source>
</reference>
<sequence length="56" mass="5796">MQPSAGVLRLLATGPGLALFASAVTRHGIDRARWSAIFGGSPTRPWFAGGGAPHRP</sequence>
<organism evidence="1">
    <name type="scientific">Mycobacterium xenopi 4042</name>
    <dbReference type="NCBI Taxonomy" id="1299334"/>
    <lineage>
        <taxon>Bacteria</taxon>
        <taxon>Bacillati</taxon>
        <taxon>Actinomycetota</taxon>
        <taxon>Actinomycetes</taxon>
        <taxon>Mycobacteriales</taxon>
        <taxon>Mycobacteriaceae</taxon>
        <taxon>Mycobacterium</taxon>
    </lineage>
</organism>
<dbReference type="PATRIC" id="fig|1299334.3.peg.1982"/>
<protein>
    <submittedName>
        <fullName evidence="1">Uncharacterized protein</fullName>
    </submittedName>
</protein>